<dbReference type="EMBL" id="AZGI01000054">
    <property type="protein sequence ID" value="KRM38046.1"/>
    <property type="molecule type" value="Genomic_DNA"/>
</dbReference>
<comment type="caution">
    <text evidence="2">The sequence shown here is derived from an EMBL/GenBank/DDBJ whole genome shotgun (WGS) entry which is preliminary data.</text>
</comment>
<gene>
    <name evidence="2" type="ORF">FC39_GL001438</name>
</gene>
<evidence type="ECO:0000313" key="3">
    <source>
        <dbReference type="Proteomes" id="UP000051223"/>
    </source>
</evidence>
<evidence type="ECO:0000313" key="2">
    <source>
        <dbReference type="EMBL" id="KRM38046.1"/>
    </source>
</evidence>
<dbReference type="AlphaFoldDB" id="A0A0R1Y6H9"/>
<keyword evidence="3" id="KW-1185">Reference proteome</keyword>
<dbReference type="RefSeq" id="WP_056941488.1">
    <property type="nucleotide sequence ID" value="NZ_AZGI01000054.1"/>
</dbReference>
<evidence type="ECO:0000256" key="1">
    <source>
        <dbReference type="SAM" id="Phobius"/>
    </source>
</evidence>
<feature type="transmembrane region" description="Helical" evidence="1">
    <location>
        <begin position="145"/>
        <end position="172"/>
    </location>
</feature>
<keyword evidence="1" id="KW-0472">Membrane</keyword>
<feature type="transmembrane region" description="Helical" evidence="1">
    <location>
        <begin position="184"/>
        <end position="202"/>
    </location>
</feature>
<protein>
    <submittedName>
        <fullName evidence="2">Uncharacterized protein</fullName>
    </submittedName>
</protein>
<dbReference type="PATRIC" id="fig|1423754.3.peg.1481"/>
<proteinExistence type="predicted"/>
<accession>A0A0R1Y6H9</accession>
<feature type="transmembrane region" description="Helical" evidence="1">
    <location>
        <begin position="51"/>
        <end position="72"/>
    </location>
</feature>
<keyword evidence="1" id="KW-1133">Transmembrane helix</keyword>
<keyword evidence="1" id="KW-0812">Transmembrane</keyword>
<organism evidence="2 3">
    <name type="scientific">Lactobacillus hamsteri DSM 5661 = JCM 6256</name>
    <dbReference type="NCBI Taxonomy" id="1423754"/>
    <lineage>
        <taxon>Bacteria</taxon>
        <taxon>Bacillati</taxon>
        <taxon>Bacillota</taxon>
        <taxon>Bacilli</taxon>
        <taxon>Lactobacillales</taxon>
        <taxon>Lactobacillaceae</taxon>
        <taxon>Lactobacillus</taxon>
    </lineage>
</organism>
<reference evidence="2 3" key="1">
    <citation type="journal article" date="2015" name="Genome Announc.">
        <title>Expanding the biotechnology potential of lactobacilli through comparative genomics of 213 strains and associated genera.</title>
        <authorList>
            <person name="Sun Z."/>
            <person name="Harris H.M."/>
            <person name="McCann A."/>
            <person name="Guo C."/>
            <person name="Argimon S."/>
            <person name="Zhang W."/>
            <person name="Yang X."/>
            <person name="Jeffery I.B."/>
            <person name="Cooney J.C."/>
            <person name="Kagawa T.F."/>
            <person name="Liu W."/>
            <person name="Song Y."/>
            <person name="Salvetti E."/>
            <person name="Wrobel A."/>
            <person name="Rasinkangas P."/>
            <person name="Parkhill J."/>
            <person name="Rea M.C."/>
            <person name="O'Sullivan O."/>
            <person name="Ritari J."/>
            <person name="Douillard F.P."/>
            <person name="Paul Ross R."/>
            <person name="Yang R."/>
            <person name="Briner A.E."/>
            <person name="Felis G.E."/>
            <person name="de Vos W.M."/>
            <person name="Barrangou R."/>
            <person name="Klaenhammer T.R."/>
            <person name="Caufield P.W."/>
            <person name="Cui Y."/>
            <person name="Zhang H."/>
            <person name="O'Toole P.W."/>
        </authorList>
    </citation>
    <scope>NUCLEOTIDE SEQUENCE [LARGE SCALE GENOMIC DNA]</scope>
    <source>
        <strain evidence="2 3">DSM 5661</strain>
    </source>
</reference>
<dbReference type="STRING" id="1423754.FC39_GL001438"/>
<feature type="transmembrane region" description="Helical" evidence="1">
    <location>
        <begin position="21"/>
        <end position="39"/>
    </location>
</feature>
<sequence length="273" mass="31752">MTNFNKVCGQMFRQKNKYVKWLLIIQAFVIIFLPVFFLFNKYSKNEPWMLFMEVAVYSTVFLDIVFMILACYKNEKINFSQTWRLIPISNKKFFLANLLSTFYNCILIFIPQVIVVSIFWSLSSPNNFTELFGEVLITPLYDNKIFFILVTLIAIVLVIQTFISLVNFMSNIIAEFVSIKNSRVIRWFLMVTFVIVGAYLAIKITDSMALYLDKVINNSVASNLVGKKNYLEDYTISMLSTYLLPLEMLIGSIIFGGMDLWLIDKFVEAKQNN</sequence>
<feature type="transmembrane region" description="Helical" evidence="1">
    <location>
        <begin position="93"/>
        <end position="122"/>
    </location>
</feature>
<name>A0A0R1Y6H9_9LACO</name>
<dbReference type="Proteomes" id="UP000051223">
    <property type="component" value="Unassembled WGS sequence"/>
</dbReference>
<feature type="transmembrane region" description="Helical" evidence="1">
    <location>
        <begin position="242"/>
        <end position="263"/>
    </location>
</feature>